<dbReference type="EMBL" id="JAAGVY010000032">
    <property type="protein sequence ID" value="NEN24753.1"/>
    <property type="molecule type" value="Genomic_DNA"/>
</dbReference>
<sequence>MKHWVFIVLIAGFSQVCRAQCVEDIEKFNAFLGQENSEMLSVLNHSFDTILQSAYPDVPDFPDRISLFLESYAEINDFERQFYTDSASFRSLKIQLESSGFRKDIYLHEDESYDNKFDLNEFIPEGEEPEPTELGQLDIDLIEAEIQYERRDKEYEVEEYDQESMYLFNNRPELDFYMNPDGKFWYGLGKYSCSAAIIDILESVKNMNGISLGVVAGGMREIDLNNAFIQQAVMAQFYIPAILRFGYSEKPK</sequence>
<name>A0A7K3WST4_9FLAO</name>
<dbReference type="RefSeq" id="WP_163286147.1">
    <property type="nucleotide sequence ID" value="NZ_JAAGVY010000032.1"/>
</dbReference>
<reference evidence="1 2" key="1">
    <citation type="submission" date="2020-02" db="EMBL/GenBank/DDBJ databases">
        <title>Out from the shadows clarifying the taxonomy of the family Cryomorphaceae and related taxa by utilizing the GTDB taxonomic framework.</title>
        <authorList>
            <person name="Bowman J.P."/>
        </authorList>
    </citation>
    <scope>NUCLEOTIDE SEQUENCE [LARGE SCALE GENOMIC DNA]</scope>
    <source>
        <strain evidence="1 2">QSSC 1-22</strain>
    </source>
</reference>
<dbReference type="Proteomes" id="UP000486602">
    <property type="component" value="Unassembled WGS sequence"/>
</dbReference>
<proteinExistence type="predicted"/>
<organism evidence="1 2">
    <name type="scientific">Cryomorpha ignava</name>
    <dbReference type="NCBI Taxonomy" id="101383"/>
    <lineage>
        <taxon>Bacteria</taxon>
        <taxon>Pseudomonadati</taxon>
        <taxon>Bacteroidota</taxon>
        <taxon>Flavobacteriia</taxon>
        <taxon>Flavobacteriales</taxon>
        <taxon>Cryomorphaceae</taxon>
        <taxon>Cryomorpha</taxon>
    </lineage>
</organism>
<accession>A0A7K3WST4</accession>
<evidence type="ECO:0000313" key="2">
    <source>
        <dbReference type="Proteomes" id="UP000486602"/>
    </source>
</evidence>
<gene>
    <name evidence="1" type="ORF">G3O08_14705</name>
</gene>
<comment type="caution">
    <text evidence="1">The sequence shown here is derived from an EMBL/GenBank/DDBJ whole genome shotgun (WGS) entry which is preliminary data.</text>
</comment>
<protein>
    <submittedName>
        <fullName evidence="1">Uncharacterized protein</fullName>
    </submittedName>
</protein>
<keyword evidence="2" id="KW-1185">Reference proteome</keyword>
<dbReference type="AlphaFoldDB" id="A0A7K3WST4"/>
<evidence type="ECO:0000313" key="1">
    <source>
        <dbReference type="EMBL" id="NEN24753.1"/>
    </source>
</evidence>